<dbReference type="GO" id="GO:0006260">
    <property type="term" value="P:DNA replication"/>
    <property type="evidence" value="ECO:0007669"/>
    <property type="project" value="InterPro"/>
</dbReference>
<dbReference type="Pfam" id="PF05144">
    <property type="entry name" value="Phage_CRI"/>
    <property type="match status" value="1"/>
</dbReference>
<reference evidence="2" key="1">
    <citation type="journal article" date="2023" name="Int. J. Mol. Sci.">
        <title>Metagenomics Revealed a New Genus 'Candidatus Thiocaldithrix dubininis' gen. nov., sp. nov. and a New Species 'Candidatus Thiothrix putei' sp. nov. in the Family Thiotrichaceae, Some Members of Which Have Traits of Both Na+- and H+-Motive Energetics.</title>
        <authorList>
            <person name="Ravin N.V."/>
            <person name="Muntyan M.S."/>
            <person name="Smolyakov D.D."/>
            <person name="Rudenko T.S."/>
            <person name="Beletsky A.V."/>
            <person name="Mardanov A.V."/>
            <person name="Grabovich M.Y."/>
        </authorList>
    </citation>
    <scope>NUCLEOTIDE SEQUENCE</scope>
    <source>
        <strain evidence="2">GKL-02</strain>
    </source>
</reference>
<dbReference type="AlphaFoldDB" id="A0AA95KHM9"/>
<protein>
    <recommendedName>
        <fullName evidence="1">Replication-associated protein G2P N-terminal domain-containing protein</fullName>
    </recommendedName>
</protein>
<gene>
    <name evidence="2" type="ORF">QJT81_12435</name>
</gene>
<dbReference type="Proteomes" id="UP001301326">
    <property type="component" value="Chromosome"/>
</dbReference>
<evidence type="ECO:0000313" key="2">
    <source>
        <dbReference type="EMBL" id="WGZ92671.1"/>
    </source>
</evidence>
<dbReference type="InterPro" id="IPR022686">
    <property type="entry name" value="G2P_N"/>
</dbReference>
<organism evidence="2">
    <name type="scientific">Candidatus Thiothrix putei</name>
    <dbReference type="NCBI Taxonomy" id="3080811"/>
    <lineage>
        <taxon>Bacteria</taxon>
        <taxon>Pseudomonadati</taxon>
        <taxon>Pseudomonadota</taxon>
        <taxon>Gammaproteobacteria</taxon>
        <taxon>Thiotrichales</taxon>
        <taxon>Thiotrichaceae</taxon>
        <taxon>Thiothrix</taxon>
    </lineage>
</organism>
<proteinExistence type="predicted"/>
<evidence type="ECO:0000259" key="1">
    <source>
        <dbReference type="Pfam" id="PF05144"/>
    </source>
</evidence>
<feature type="domain" description="Replication-associated protein G2P N-terminal" evidence="1">
    <location>
        <begin position="74"/>
        <end position="243"/>
    </location>
</feature>
<dbReference type="EMBL" id="CP124756">
    <property type="protein sequence ID" value="WGZ92671.1"/>
    <property type="molecule type" value="Genomic_DNA"/>
</dbReference>
<sequence>MILRNHQPHADWARDNIPKSEINLQYLLELMENYKVPQPYKGIYRIQNPSIENKGFITIVTNDNPNFIGFEYCPPKAATGKNLTGSLNPFVFRSVPFEIMAAFFSPKDRKHELYQQFLNAYRRLSDTTMMDLTNQIDISQELKPLYLNAKLTPLRWKGLMPQQYVDSKGNTISTAIVFGTRHTGREASCLIYCKYAEVVAHGTQHLYTPAEIEIMKNTLRVEFRFRYQEMKRQGLRDMKQVNSQKLLDVFNKNFYKLTDGTIVPEMPELTLGEEKLVDYWKAGNLDQWKAKASKRTYFNYKKALKIKGLDIAKPFAETHIITGFTKGLKQ</sequence>
<accession>A0AA95KHM9</accession>
<reference evidence="2" key="2">
    <citation type="submission" date="2023-04" db="EMBL/GenBank/DDBJ databases">
        <authorList>
            <person name="Beletskiy A.V."/>
            <person name="Mardanov A.V."/>
            <person name="Ravin N.V."/>
        </authorList>
    </citation>
    <scope>NUCLEOTIDE SEQUENCE</scope>
    <source>
        <strain evidence="2">GKL-02</strain>
    </source>
</reference>
<dbReference type="KEGG" id="tput:QJT81_12435"/>
<name>A0AA95KHM9_9GAMM</name>